<keyword evidence="3" id="KW-1185">Reference proteome</keyword>
<evidence type="ECO:0000313" key="2">
    <source>
        <dbReference type="EMBL" id="ORY26421.1"/>
    </source>
</evidence>
<evidence type="ECO:0000256" key="1">
    <source>
        <dbReference type="SAM" id="Phobius"/>
    </source>
</evidence>
<dbReference type="Proteomes" id="UP000193642">
    <property type="component" value="Unassembled WGS sequence"/>
</dbReference>
<feature type="transmembrane region" description="Helical" evidence="1">
    <location>
        <begin position="161"/>
        <end position="186"/>
    </location>
</feature>
<feature type="transmembrane region" description="Helical" evidence="1">
    <location>
        <begin position="48"/>
        <end position="73"/>
    </location>
</feature>
<feature type="transmembrane region" description="Helical" evidence="1">
    <location>
        <begin position="128"/>
        <end position="149"/>
    </location>
</feature>
<sequence length="310" mass="34266">MNSTDSTVIQQGGIVGTYSILSFISFCTVVTVARFIVTQEIPLQGKDLTLASIFSPINVLLLLGCVSLMTIYIVRAINCSISLDVGVGTLFTIEQFCLATCETCYIFFSFKRSSKLFKIVLGYWAHSFIWYLTVLSPICFYSTLIPSLWPAAMPSSTKYAVFMTEVVAGSCVAIIDCLFVWAYITFIRRTHIDGEAPNEEFSVVAHTGMMACCTVFLSTILYGASFAFADIRKHVVLVASSQAVLVVLPMIQFRMKVLLFKIRGMDSISIDVGTKNRILSGDGMDAKLFGVRRFSTQPVRYSVTNKTSTL</sequence>
<keyword evidence="1" id="KW-0472">Membrane</keyword>
<feature type="transmembrane region" description="Helical" evidence="1">
    <location>
        <begin position="12"/>
        <end position="36"/>
    </location>
</feature>
<feature type="transmembrane region" description="Helical" evidence="1">
    <location>
        <begin position="235"/>
        <end position="253"/>
    </location>
</feature>
<accession>A0A1Y2AV22</accession>
<dbReference type="AlphaFoldDB" id="A0A1Y2AV22"/>
<dbReference type="OrthoDB" id="2124842at2759"/>
<evidence type="ECO:0000313" key="3">
    <source>
        <dbReference type="Proteomes" id="UP000193642"/>
    </source>
</evidence>
<keyword evidence="1" id="KW-0812">Transmembrane</keyword>
<dbReference type="EMBL" id="MCGO01000114">
    <property type="protein sequence ID" value="ORY26421.1"/>
    <property type="molecule type" value="Genomic_DNA"/>
</dbReference>
<name>A0A1Y2AV22_9FUNG</name>
<feature type="transmembrane region" description="Helical" evidence="1">
    <location>
        <begin position="207"/>
        <end position="229"/>
    </location>
</feature>
<feature type="transmembrane region" description="Helical" evidence="1">
    <location>
        <begin position="85"/>
        <end position="108"/>
    </location>
</feature>
<protein>
    <recommendedName>
        <fullName evidence="4">G protein-coupled receptor</fullName>
    </recommendedName>
</protein>
<gene>
    <name evidence="2" type="ORF">BCR33DRAFT_50326</name>
</gene>
<organism evidence="2 3">
    <name type="scientific">Rhizoclosmatium globosum</name>
    <dbReference type="NCBI Taxonomy" id="329046"/>
    <lineage>
        <taxon>Eukaryota</taxon>
        <taxon>Fungi</taxon>
        <taxon>Fungi incertae sedis</taxon>
        <taxon>Chytridiomycota</taxon>
        <taxon>Chytridiomycota incertae sedis</taxon>
        <taxon>Chytridiomycetes</taxon>
        <taxon>Chytridiales</taxon>
        <taxon>Chytriomycetaceae</taxon>
        <taxon>Rhizoclosmatium</taxon>
    </lineage>
</organism>
<reference evidence="2 3" key="1">
    <citation type="submission" date="2016-07" db="EMBL/GenBank/DDBJ databases">
        <title>Pervasive Adenine N6-methylation of Active Genes in Fungi.</title>
        <authorList>
            <consortium name="DOE Joint Genome Institute"/>
            <person name="Mondo S.J."/>
            <person name="Dannebaum R.O."/>
            <person name="Kuo R.C."/>
            <person name="Labutti K."/>
            <person name="Haridas S."/>
            <person name="Kuo A."/>
            <person name="Salamov A."/>
            <person name="Ahrendt S.R."/>
            <person name="Lipzen A."/>
            <person name="Sullivan W."/>
            <person name="Andreopoulos W.B."/>
            <person name="Clum A."/>
            <person name="Lindquist E."/>
            <person name="Daum C."/>
            <person name="Ramamoorthy G.K."/>
            <person name="Gryganskyi A."/>
            <person name="Culley D."/>
            <person name="Magnuson J.K."/>
            <person name="James T.Y."/>
            <person name="O'Malley M.A."/>
            <person name="Stajich J.E."/>
            <person name="Spatafora J.W."/>
            <person name="Visel A."/>
            <person name="Grigoriev I.V."/>
        </authorList>
    </citation>
    <scope>NUCLEOTIDE SEQUENCE [LARGE SCALE GENOMIC DNA]</scope>
    <source>
        <strain evidence="2 3">JEL800</strain>
    </source>
</reference>
<proteinExistence type="predicted"/>
<keyword evidence="1" id="KW-1133">Transmembrane helix</keyword>
<evidence type="ECO:0008006" key="4">
    <source>
        <dbReference type="Google" id="ProtNLM"/>
    </source>
</evidence>
<comment type="caution">
    <text evidence="2">The sequence shown here is derived from an EMBL/GenBank/DDBJ whole genome shotgun (WGS) entry which is preliminary data.</text>
</comment>